<dbReference type="Proteomes" id="UP001237642">
    <property type="component" value="Unassembled WGS sequence"/>
</dbReference>
<feature type="region of interest" description="Disordered" evidence="1">
    <location>
        <begin position="348"/>
        <end position="391"/>
    </location>
</feature>
<dbReference type="AlphaFoldDB" id="A0AAD8MG73"/>
<proteinExistence type="predicted"/>
<gene>
    <name evidence="3" type="ORF">POM88_036940</name>
</gene>
<evidence type="ECO:0000313" key="3">
    <source>
        <dbReference type="EMBL" id="KAK1370848.1"/>
    </source>
</evidence>
<feature type="compositionally biased region" description="Polar residues" evidence="1">
    <location>
        <begin position="322"/>
        <end position="333"/>
    </location>
</feature>
<feature type="domain" description="RPW8" evidence="2">
    <location>
        <begin position="1"/>
        <end position="149"/>
    </location>
</feature>
<evidence type="ECO:0000256" key="1">
    <source>
        <dbReference type="SAM" id="MobiDB-lite"/>
    </source>
</evidence>
<sequence>MAFIIDAALGAGFSELFKVVKVAVRDCLNFRSNLKNLESTLESVKPMFYEIGKLNRVLNRPEEETDQFIETLNRGVILVYKCSTVPYWNPYKLYTCSKKLEKLDKCIVKFFNVQVQGFVAMSSLRNGRGIKEINDKIDFVLKFFNIKYKYTSAGVCDDSLSGVSSWESVLGLPDVVFGFNKPLQDLKEMLLRDKELVKGKSKTPNAGKGIKVDKVKSKTIQRSRPKLQLKGNGAFQIRTGLSGVVIREPSLQVISSQATSKKGGKDREKVVPEPKNKALKPEANRYYIDRDESGRLLQELRGLSFNSAVLVPSPSHVRRPPTNGTFSSSNQWNSQLRKGLPGVVIREPSSQVIPSQASQHEATSTKVGKGKEKVIYQPKKKDFKPKGTTST</sequence>
<reference evidence="3" key="1">
    <citation type="submission" date="2023-02" db="EMBL/GenBank/DDBJ databases">
        <title>Genome of toxic invasive species Heracleum sosnowskyi carries increased number of genes despite the absence of recent whole-genome duplications.</title>
        <authorList>
            <person name="Schelkunov M."/>
            <person name="Shtratnikova V."/>
            <person name="Makarenko M."/>
            <person name="Klepikova A."/>
            <person name="Omelchenko D."/>
            <person name="Novikova G."/>
            <person name="Obukhova E."/>
            <person name="Bogdanov V."/>
            <person name="Penin A."/>
            <person name="Logacheva M."/>
        </authorList>
    </citation>
    <scope>NUCLEOTIDE SEQUENCE</scope>
    <source>
        <strain evidence="3">Hsosn_3</strain>
        <tissue evidence="3">Leaf</tissue>
    </source>
</reference>
<keyword evidence="4" id="KW-1185">Reference proteome</keyword>
<organism evidence="3 4">
    <name type="scientific">Heracleum sosnowskyi</name>
    <dbReference type="NCBI Taxonomy" id="360622"/>
    <lineage>
        <taxon>Eukaryota</taxon>
        <taxon>Viridiplantae</taxon>
        <taxon>Streptophyta</taxon>
        <taxon>Embryophyta</taxon>
        <taxon>Tracheophyta</taxon>
        <taxon>Spermatophyta</taxon>
        <taxon>Magnoliopsida</taxon>
        <taxon>eudicotyledons</taxon>
        <taxon>Gunneridae</taxon>
        <taxon>Pentapetalae</taxon>
        <taxon>asterids</taxon>
        <taxon>campanulids</taxon>
        <taxon>Apiales</taxon>
        <taxon>Apiaceae</taxon>
        <taxon>Apioideae</taxon>
        <taxon>apioid superclade</taxon>
        <taxon>Tordylieae</taxon>
        <taxon>Tordyliinae</taxon>
        <taxon>Heracleum</taxon>
    </lineage>
</organism>
<dbReference type="InterPro" id="IPR008808">
    <property type="entry name" value="Powdery_mildew-R_dom"/>
</dbReference>
<reference evidence="3" key="2">
    <citation type="submission" date="2023-05" db="EMBL/GenBank/DDBJ databases">
        <authorList>
            <person name="Schelkunov M.I."/>
        </authorList>
    </citation>
    <scope>NUCLEOTIDE SEQUENCE</scope>
    <source>
        <strain evidence="3">Hsosn_3</strain>
        <tissue evidence="3">Leaf</tissue>
    </source>
</reference>
<dbReference type="Pfam" id="PF05659">
    <property type="entry name" value="RPW8"/>
    <property type="match status" value="1"/>
</dbReference>
<feature type="compositionally biased region" description="Polar residues" evidence="1">
    <location>
        <begin position="348"/>
        <end position="366"/>
    </location>
</feature>
<name>A0AAD8MG73_9APIA</name>
<protein>
    <recommendedName>
        <fullName evidence="2">RPW8 domain-containing protein</fullName>
    </recommendedName>
</protein>
<dbReference type="PROSITE" id="PS51153">
    <property type="entry name" value="RPW8"/>
    <property type="match status" value="1"/>
</dbReference>
<evidence type="ECO:0000259" key="2">
    <source>
        <dbReference type="PROSITE" id="PS51153"/>
    </source>
</evidence>
<accession>A0AAD8MG73</accession>
<dbReference type="EMBL" id="JAUIZM010000008">
    <property type="protein sequence ID" value="KAK1370848.1"/>
    <property type="molecule type" value="Genomic_DNA"/>
</dbReference>
<feature type="region of interest" description="Disordered" evidence="1">
    <location>
        <begin position="314"/>
        <end position="333"/>
    </location>
</feature>
<evidence type="ECO:0000313" key="4">
    <source>
        <dbReference type="Proteomes" id="UP001237642"/>
    </source>
</evidence>
<comment type="caution">
    <text evidence="3">The sequence shown here is derived from an EMBL/GenBank/DDBJ whole genome shotgun (WGS) entry which is preliminary data.</text>
</comment>